<evidence type="ECO:0000313" key="1">
    <source>
        <dbReference type="EMBL" id="RZC42212.1"/>
    </source>
</evidence>
<comment type="caution">
    <text evidence="1">The sequence shown here is derived from an EMBL/GenBank/DDBJ whole genome shotgun (WGS) entry which is preliminary data.</text>
</comment>
<gene>
    <name evidence="1" type="ORF">BDFB_004318</name>
</gene>
<proteinExistence type="predicted"/>
<protein>
    <submittedName>
        <fullName evidence="1">Uncharacterized protein</fullName>
    </submittedName>
</protein>
<dbReference type="Proteomes" id="UP000292052">
    <property type="component" value="Unassembled WGS sequence"/>
</dbReference>
<dbReference type="OrthoDB" id="6754761at2759"/>
<evidence type="ECO:0000313" key="2">
    <source>
        <dbReference type="Proteomes" id="UP000292052"/>
    </source>
</evidence>
<organism evidence="1 2">
    <name type="scientific">Asbolus verrucosus</name>
    <name type="common">Desert ironclad beetle</name>
    <dbReference type="NCBI Taxonomy" id="1661398"/>
    <lineage>
        <taxon>Eukaryota</taxon>
        <taxon>Metazoa</taxon>
        <taxon>Ecdysozoa</taxon>
        <taxon>Arthropoda</taxon>
        <taxon>Hexapoda</taxon>
        <taxon>Insecta</taxon>
        <taxon>Pterygota</taxon>
        <taxon>Neoptera</taxon>
        <taxon>Endopterygota</taxon>
        <taxon>Coleoptera</taxon>
        <taxon>Polyphaga</taxon>
        <taxon>Cucujiformia</taxon>
        <taxon>Tenebrionidae</taxon>
        <taxon>Pimeliinae</taxon>
        <taxon>Asbolus</taxon>
    </lineage>
</organism>
<name>A0A482WAI3_ASBVE</name>
<sequence length="58" mass="6696">MEQSTVRFIAKDGQKKSPKDLDDFKTHLQRIDGTTIRIPNDLSYVDITIPEGNYCLIR</sequence>
<keyword evidence="2" id="KW-1185">Reference proteome</keyword>
<dbReference type="EMBL" id="QDEB01009950">
    <property type="protein sequence ID" value="RZC42212.1"/>
    <property type="molecule type" value="Genomic_DNA"/>
</dbReference>
<reference evidence="1 2" key="1">
    <citation type="submission" date="2017-03" db="EMBL/GenBank/DDBJ databases">
        <title>Genome of the blue death feigning beetle - Asbolus verrucosus.</title>
        <authorList>
            <person name="Rider S.D."/>
        </authorList>
    </citation>
    <scope>NUCLEOTIDE SEQUENCE [LARGE SCALE GENOMIC DNA]</scope>
    <source>
        <strain evidence="1">Butters</strain>
        <tissue evidence="1">Head and leg muscle</tissue>
    </source>
</reference>
<dbReference type="AlphaFoldDB" id="A0A482WAI3"/>
<accession>A0A482WAI3</accession>